<dbReference type="InterPro" id="IPR051788">
    <property type="entry name" value="MFS_Transporter"/>
</dbReference>
<dbReference type="PANTHER" id="PTHR23514:SF3">
    <property type="entry name" value="BYPASS OF STOP CODON PROTEIN 6"/>
    <property type="match status" value="1"/>
</dbReference>
<feature type="transmembrane region" description="Helical" evidence="7">
    <location>
        <begin position="12"/>
        <end position="39"/>
    </location>
</feature>
<organism evidence="8">
    <name type="scientific">freshwater metagenome</name>
    <dbReference type="NCBI Taxonomy" id="449393"/>
    <lineage>
        <taxon>unclassified sequences</taxon>
        <taxon>metagenomes</taxon>
        <taxon>ecological metagenomes</taxon>
    </lineage>
</organism>
<protein>
    <recommendedName>
        <fullName evidence="9">Major facilitator superfamily (MFS) profile domain-containing protein</fullName>
    </recommendedName>
</protein>
<feature type="transmembrane region" description="Helical" evidence="7">
    <location>
        <begin position="77"/>
        <end position="95"/>
    </location>
</feature>
<reference evidence="8" key="1">
    <citation type="submission" date="2014-06" db="EMBL/GenBank/DDBJ databases">
        <title>Key roles for freshwater Actinobacteria revealed by deep metagenomic sequencing.</title>
        <authorList>
            <person name="Ghai R."/>
            <person name="Mizuno C.M."/>
            <person name="Picazo A."/>
            <person name="Camacho A."/>
            <person name="Rodriguez-Valera F."/>
        </authorList>
    </citation>
    <scope>NUCLEOTIDE SEQUENCE</scope>
</reference>
<evidence type="ECO:0000313" key="8">
    <source>
        <dbReference type="EMBL" id="KGA14830.1"/>
    </source>
</evidence>
<evidence type="ECO:0000256" key="2">
    <source>
        <dbReference type="ARBA" id="ARBA00008335"/>
    </source>
</evidence>
<feature type="transmembrane region" description="Helical" evidence="7">
    <location>
        <begin position="101"/>
        <end position="122"/>
    </location>
</feature>
<dbReference type="GO" id="GO:0022857">
    <property type="term" value="F:transmembrane transporter activity"/>
    <property type="evidence" value="ECO:0007669"/>
    <property type="project" value="InterPro"/>
</dbReference>
<comment type="caution">
    <text evidence="8">The sequence shown here is derived from an EMBL/GenBank/DDBJ whole genome shotgun (WGS) entry which is preliminary data.</text>
</comment>
<feature type="transmembrane region" description="Helical" evidence="7">
    <location>
        <begin position="271"/>
        <end position="288"/>
    </location>
</feature>
<accession>A0A094PST4</accession>
<dbReference type="PANTHER" id="PTHR23514">
    <property type="entry name" value="BYPASS OF STOP CODON PROTEIN 6"/>
    <property type="match status" value="1"/>
</dbReference>
<evidence type="ECO:0000256" key="4">
    <source>
        <dbReference type="ARBA" id="ARBA00022692"/>
    </source>
</evidence>
<feature type="transmembrane region" description="Helical" evidence="7">
    <location>
        <begin position="163"/>
        <end position="183"/>
    </location>
</feature>
<feature type="transmembrane region" description="Helical" evidence="7">
    <location>
        <begin position="294"/>
        <end position="315"/>
    </location>
</feature>
<evidence type="ECO:0000256" key="1">
    <source>
        <dbReference type="ARBA" id="ARBA00004127"/>
    </source>
</evidence>
<dbReference type="Pfam" id="PF07690">
    <property type="entry name" value="MFS_1"/>
    <property type="match status" value="1"/>
</dbReference>
<feature type="transmembrane region" description="Helical" evidence="7">
    <location>
        <begin position="134"/>
        <end position="157"/>
    </location>
</feature>
<feature type="transmembrane region" description="Helical" evidence="7">
    <location>
        <begin position="51"/>
        <end position="70"/>
    </location>
</feature>
<comment type="subcellular location">
    <subcellularLocation>
        <location evidence="1">Endomembrane system</location>
        <topology evidence="1">Multi-pass membrane protein</topology>
    </subcellularLocation>
</comment>
<dbReference type="InterPro" id="IPR036259">
    <property type="entry name" value="MFS_trans_sf"/>
</dbReference>
<dbReference type="EMBL" id="JNSL01000134">
    <property type="protein sequence ID" value="KGA14830.1"/>
    <property type="molecule type" value="Genomic_DNA"/>
</dbReference>
<proteinExistence type="inferred from homology"/>
<feature type="transmembrane region" description="Helical" evidence="7">
    <location>
        <begin position="239"/>
        <end position="259"/>
    </location>
</feature>
<keyword evidence="4 7" id="KW-0812">Transmembrane</keyword>
<evidence type="ECO:0008006" key="9">
    <source>
        <dbReference type="Google" id="ProtNLM"/>
    </source>
</evidence>
<dbReference type="GO" id="GO:0012505">
    <property type="term" value="C:endomembrane system"/>
    <property type="evidence" value="ECO:0007669"/>
    <property type="project" value="UniProtKB-SubCell"/>
</dbReference>
<name>A0A094PST4_9ZZZZ</name>
<gene>
    <name evidence="8" type="ORF">GM51_16290</name>
</gene>
<dbReference type="InterPro" id="IPR011701">
    <property type="entry name" value="MFS"/>
</dbReference>
<keyword evidence="6 7" id="KW-0472">Membrane</keyword>
<evidence type="ECO:0000256" key="7">
    <source>
        <dbReference type="SAM" id="Phobius"/>
    </source>
</evidence>
<evidence type="ECO:0000256" key="6">
    <source>
        <dbReference type="ARBA" id="ARBA00023136"/>
    </source>
</evidence>
<comment type="similarity">
    <text evidence="2">Belongs to the major facilitator superfamily.</text>
</comment>
<dbReference type="GO" id="GO:0016020">
    <property type="term" value="C:membrane"/>
    <property type="evidence" value="ECO:0007669"/>
    <property type="project" value="TreeGrafter"/>
</dbReference>
<sequence>MTTIHPPLKLNNLSVYSGISIFAVMGGFTSSYGVMIPFFRDKFSLNLAQSGIIFFAHGITALLGIFIGIITVSKFKAAYVGGFGAPLMGVGALLIGTAPTWGLTLLGISVVGIGFGACDATISQFLSRGGSEKAVRLVNILNAGYAIGAVVGPVLIAGAIPDLFPHLLIGWAALFVIVGYLFISNTSGYLKRDHSTNKPEGHKFVFAMMLLAIAFYVGVEVGATGWIPTYMIEQNYSPQMGATALALFFVALAAGRLVILPLAKKYSPTQIVITSVILIIFSLILLAFLPYPLIGFSIMGFVCGPVFPTAMVWAVRINPGDPRTAGFMMFAALAGATVSPALMGFVMQITGTEIFVWLLMIPAILTLTTYLLAAKQNIVEHIEHH</sequence>
<evidence type="ECO:0000256" key="5">
    <source>
        <dbReference type="ARBA" id="ARBA00022989"/>
    </source>
</evidence>
<dbReference type="SUPFAM" id="SSF103473">
    <property type="entry name" value="MFS general substrate transporter"/>
    <property type="match status" value="1"/>
</dbReference>
<dbReference type="AlphaFoldDB" id="A0A094PST4"/>
<dbReference type="Gene3D" id="1.20.1250.20">
    <property type="entry name" value="MFS general substrate transporter like domains"/>
    <property type="match status" value="2"/>
</dbReference>
<keyword evidence="3" id="KW-0813">Transport</keyword>
<feature type="transmembrane region" description="Helical" evidence="7">
    <location>
        <begin position="327"/>
        <end position="348"/>
    </location>
</feature>
<feature type="transmembrane region" description="Helical" evidence="7">
    <location>
        <begin position="204"/>
        <end position="227"/>
    </location>
</feature>
<feature type="transmembrane region" description="Helical" evidence="7">
    <location>
        <begin position="354"/>
        <end position="373"/>
    </location>
</feature>
<evidence type="ECO:0000256" key="3">
    <source>
        <dbReference type="ARBA" id="ARBA00022448"/>
    </source>
</evidence>
<keyword evidence="5 7" id="KW-1133">Transmembrane helix</keyword>